<evidence type="ECO:0000313" key="1">
    <source>
        <dbReference type="EMBL" id="CEP22768.1"/>
    </source>
</evidence>
<reference evidence="2" key="1">
    <citation type="journal article" date="2015" name="J. Biotechnol.">
        <title>The structure of the Cyberlindnera jadinii genome and its relation to Candida utilis analyzed by the occurrence of single nucleotide polymorphisms.</title>
        <authorList>
            <person name="Rupp O."/>
            <person name="Brinkrolf K."/>
            <person name="Buerth C."/>
            <person name="Kunigo M."/>
            <person name="Schneider J."/>
            <person name="Jaenicke S."/>
            <person name="Goesmann A."/>
            <person name="Puehler A."/>
            <person name="Jaeger K.-E."/>
            <person name="Ernst J.F."/>
        </authorList>
    </citation>
    <scope>NUCLEOTIDE SEQUENCE [LARGE SCALE GENOMIC DNA]</scope>
    <source>
        <strain evidence="2">ATCC 18201 / CBS 1600 / BCRC 20928 / JCM 3617 / NBRC 0987 / NRRL Y-1542</strain>
    </source>
</reference>
<dbReference type="Proteomes" id="UP000038830">
    <property type="component" value="Unassembled WGS sequence"/>
</dbReference>
<evidence type="ECO:0000313" key="2">
    <source>
        <dbReference type="Proteomes" id="UP000038830"/>
    </source>
</evidence>
<accession>A0A0H5C474</accession>
<organism evidence="1 2">
    <name type="scientific">Cyberlindnera jadinii (strain ATCC 18201 / CBS 1600 / BCRC 20928 / JCM 3617 / NBRC 0987 / NRRL Y-1542)</name>
    <name type="common">Torula yeast</name>
    <name type="synonym">Candida utilis</name>
    <dbReference type="NCBI Taxonomy" id="983966"/>
    <lineage>
        <taxon>Eukaryota</taxon>
        <taxon>Fungi</taxon>
        <taxon>Dikarya</taxon>
        <taxon>Ascomycota</taxon>
        <taxon>Saccharomycotina</taxon>
        <taxon>Saccharomycetes</taxon>
        <taxon>Phaffomycetales</taxon>
        <taxon>Phaffomycetaceae</taxon>
        <taxon>Cyberlindnera</taxon>
    </lineage>
</organism>
<name>A0A0H5C474_CYBJN</name>
<proteinExistence type="predicted"/>
<protein>
    <submittedName>
        <fullName evidence="1">Uncharacterized protein</fullName>
    </submittedName>
</protein>
<sequence length="84" mass="9696">MYKFPRDSVIHHGYLSRLQLLSNYRCDSTNFGVLNTQSTVNNVVLKLTNSWLGDITAMDMKTNTVNQLQRLERFATNISLELMN</sequence>
<dbReference type="AlphaFoldDB" id="A0A0H5C474"/>
<gene>
    <name evidence="1" type="ORF">BN1211_3197</name>
</gene>
<dbReference type="EMBL" id="CDQK01000003">
    <property type="protein sequence ID" value="CEP22768.1"/>
    <property type="molecule type" value="Genomic_DNA"/>
</dbReference>